<sequence>MSMFVYSKYGCNVNNQKFHIQSGYNYP</sequence>
<name>A0A2P2KEM9_RHIMU</name>
<protein>
    <submittedName>
        <fullName evidence="1">Uncharacterized protein</fullName>
    </submittedName>
</protein>
<reference evidence="1" key="1">
    <citation type="submission" date="2018-02" db="EMBL/GenBank/DDBJ databases">
        <title>Rhizophora mucronata_Transcriptome.</title>
        <authorList>
            <person name="Meera S.P."/>
            <person name="Sreeshan A."/>
            <person name="Augustine A."/>
        </authorList>
    </citation>
    <scope>NUCLEOTIDE SEQUENCE</scope>
    <source>
        <tissue evidence="1">Leaf</tissue>
    </source>
</reference>
<dbReference type="EMBL" id="GGEC01023704">
    <property type="protein sequence ID" value="MBX04188.1"/>
    <property type="molecule type" value="Transcribed_RNA"/>
</dbReference>
<organism evidence="1">
    <name type="scientific">Rhizophora mucronata</name>
    <name type="common">Asiatic mangrove</name>
    <dbReference type="NCBI Taxonomy" id="61149"/>
    <lineage>
        <taxon>Eukaryota</taxon>
        <taxon>Viridiplantae</taxon>
        <taxon>Streptophyta</taxon>
        <taxon>Embryophyta</taxon>
        <taxon>Tracheophyta</taxon>
        <taxon>Spermatophyta</taxon>
        <taxon>Magnoliopsida</taxon>
        <taxon>eudicotyledons</taxon>
        <taxon>Gunneridae</taxon>
        <taxon>Pentapetalae</taxon>
        <taxon>rosids</taxon>
        <taxon>fabids</taxon>
        <taxon>Malpighiales</taxon>
        <taxon>Rhizophoraceae</taxon>
        <taxon>Rhizophora</taxon>
    </lineage>
</organism>
<proteinExistence type="predicted"/>
<dbReference type="AlphaFoldDB" id="A0A2P2KEM9"/>
<accession>A0A2P2KEM9</accession>
<evidence type="ECO:0000313" key="1">
    <source>
        <dbReference type="EMBL" id="MBX04188.1"/>
    </source>
</evidence>